<gene>
    <name evidence="3" type="ORF">V5799_011499</name>
</gene>
<dbReference type="AlphaFoldDB" id="A0AAQ4EGR5"/>
<keyword evidence="2" id="KW-1133">Transmembrane helix</keyword>
<dbReference type="EMBL" id="JARKHS020016011">
    <property type="protein sequence ID" value="KAK8773967.1"/>
    <property type="molecule type" value="Genomic_DNA"/>
</dbReference>
<evidence type="ECO:0000256" key="1">
    <source>
        <dbReference type="SAM" id="MobiDB-lite"/>
    </source>
</evidence>
<dbReference type="Proteomes" id="UP001321473">
    <property type="component" value="Unassembled WGS sequence"/>
</dbReference>
<feature type="region of interest" description="Disordered" evidence="1">
    <location>
        <begin position="1"/>
        <end position="25"/>
    </location>
</feature>
<organism evidence="3 4">
    <name type="scientific">Amblyomma americanum</name>
    <name type="common">Lone star tick</name>
    <dbReference type="NCBI Taxonomy" id="6943"/>
    <lineage>
        <taxon>Eukaryota</taxon>
        <taxon>Metazoa</taxon>
        <taxon>Ecdysozoa</taxon>
        <taxon>Arthropoda</taxon>
        <taxon>Chelicerata</taxon>
        <taxon>Arachnida</taxon>
        <taxon>Acari</taxon>
        <taxon>Parasitiformes</taxon>
        <taxon>Ixodida</taxon>
        <taxon>Ixodoidea</taxon>
        <taxon>Ixodidae</taxon>
        <taxon>Amblyomminae</taxon>
        <taxon>Amblyomma</taxon>
    </lineage>
</organism>
<comment type="caution">
    <text evidence="3">The sequence shown here is derived from an EMBL/GenBank/DDBJ whole genome shotgun (WGS) entry which is preliminary data.</text>
</comment>
<name>A0AAQ4EGR5_AMBAM</name>
<feature type="transmembrane region" description="Helical" evidence="2">
    <location>
        <begin position="32"/>
        <end position="50"/>
    </location>
</feature>
<evidence type="ECO:0000256" key="2">
    <source>
        <dbReference type="SAM" id="Phobius"/>
    </source>
</evidence>
<protein>
    <submittedName>
        <fullName evidence="3">Uncharacterized protein</fullName>
    </submittedName>
</protein>
<feature type="non-terminal residue" evidence="3">
    <location>
        <position position="86"/>
    </location>
</feature>
<feature type="compositionally biased region" description="Polar residues" evidence="1">
    <location>
        <begin position="1"/>
        <end position="11"/>
    </location>
</feature>
<accession>A0AAQ4EGR5</accession>
<evidence type="ECO:0000313" key="4">
    <source>
        <dbReference type="Proteomes" id="UP001321473"/>
    </source>
</evidence>
<reference evidence="3 4" key="1">
    <citation type="journal article" date="2023" name="Arcadia Sci">
        <title>De novo assembly of a long-read Amblyomma americanum tick genome.</title>
        <authorList>
            <person name="Chou S."/>
            <person name="Poskanzer K.E."/>
            <person name="Rollins M."/>
            <person name="Thuy-Boun P.S."/>
        </authorList>
    </citation>
    <scope>NUCLEOTIDE SEQUENCE [LARGE SCALE GENOMIC DNA]</scope>
    <source>
        <strain evidence="3">F_SG_1</strain>
        <tissue evidence="3">Salivary glands</tissue>
    </source>
</reference>
<keyword evidence="2" id="KW-0812">Transmembrane</keyword>
<proteinExistence type="predicted"/>
<evidence type="ECO:0000313" key="3">
    <source>
        <dbReference type="EMBL" id="KAK8773967.1"/>
    </source>
</evidence>
<sequence length="86" mass="9519">MCTPKAASSNGPEMKRRGSAWDNRHRGPDGPWAWLVASAAAWNLFWLSLLRRSGGVIFVALVATFGESRERTSWVISLNMSLAMLL</sequence>
<keyword evidence="2" id="KW-0472">Membrane</keyword>
<keyword evidence="4" id="KW-1185">Reference proteome</keyword>